<proteinExistence type="predicted"/>
<dbReference type="EMBL" id="GBRH01194366">
    <property type="protein sequence ID" value="JAE03530.1"/>
    <property type="molecule type" value="Transcribed_RNA"/>
</dbReference>
<reference evidence="2" key="2">
    <citation type="journal article" date="2015" name="Data Brief">
        <title>Shoot transcriptome of the giant reed, Arundo donax.</title>
        <authorList>
            <person name="Barrero R.A."/>
            <person name="Guerrero F.D."/>
            <person name="Moolhuijzen P."/>
            <person name="Goolsby J.A."/>
            <person name="Tidwell J."/>
            <person name="Bellgard S.E."/>
            <person name="Bellgard M.I."/>
        </authorList>
    </citation>
    <scope>NUCLEOTIDE SEQUENCE</scope>
    <source>
        <tissue evidence="2">Shoot tissue taken approximately 20 cm above the soil surface</tissue>
    </source>
</reference>
<feature type="region of interest" description="Disordered" evidence="1">
    <location>
        <begin position="153"/>
        <end position="236"/>
    </location>
</feature>
<evidence type="ECO:0000256" key="1">
    <source>
        <dbReference type="SAM" id="MobiDB-lite"/>
    </source>
</evidence>
<name>A0A0A9ES26_ARUDO</name>
<feature type="region of interest" description="Disordered" evidence="1">
    <location>
        <begin position="58"/>
        <end position="121"/>
    </location>
</feature>
<evidence type="ECO:0000313" key="2">
    <source>
        <dbReference type="EMBL" id="JAE03530.1"/>
    </source>
</evidence>
<protein>
    <submittedName>
        <fullName evidence="2">Uncharacterized protein</fullName>
    </submittedName>
</protein>
<reference evidence="2" key="1">
    <citation type="submission" date="2014-09" db="EMBL/GenBank/DDBJ databases">
        <authorList>
            <person name="Magalhaes I.L.F."/>
            <person name="Oliveira U."/>
            <person name="Santos F.R."/>
            <person name="Vidigal T.H.D.A."/>
            <person name="Brescovit A.D."/>
            <person name="Santos A.J."/>
        </authorList>
    </citation>
    <scope>NUCLEOTIDE SEQUENCE</scope>
    <source>
        <tissue evidence="2">Shoot tissue taken approximately 20 cm above the soil surface</tissue>
    </source>
</reference>
<sequence>MDPSKGMLDLNAMGVDEWFPVVDGEAAYFGGIAGSSSAGAAASSFPGLARELFGAEGSPFVEEDPAGRGSGHRLGDGKPGQGGDSDDVAPALGAATRKVRRGASSKGRATASSKGRAAGGSLAHCAPAGVAHCVSAGVARGLSAGVGRGAGDLNTGASDDDAAVPQGRSGHRLGRGAPPAVGRGDADGVGHGRGGHAKGGLYRPPRPACAGRGDAEDSHDGDGHNIHGAVPSAENW</sequence>
<dbReference type="AlphaFoldDB" id="A0A0A9ES26"/>
<feature type="compositionally biased region" description="Basic and acidic residues" evidence="1">
    <location>
        <begin position="213"/>
        <end position="225"/>
    </location>
</feature>
<organism evidence="2">
    <name type="scientific">Arundo donax</name>
    <name type="common">Giant reed</name>
    <name type="synonym">Donax arundinaceus</name>
    <dbReference type="NCBI Taxonomy" id="35708"/>
    <lineage>
        <taxon>Eukaryota</taxon>
        <taxon>Viridiplantae</taxon>
        <taxon>Streptophyta</taxon>
        <taxon>Embryophyta</taxon>
        <taxon>Tracheophyta</taxon>
        <taxon>Spermatophyta</taxon>
        <taxon>Magnoliopsida</taxon>
        <taxon>Liliopsida</taxon>
        <taxon>Poales</taxon>
        <taxon>Poaceae</taxon>
        <taxon>PACMAD clade</taxon>
        <taxon>Arundinoideae</taxon>
        <taxon>Arundineae</taxon>
        <taxon>Arundo</taxon>
    </lineage>
</organism>
<accession>A0A0A9ES26</accession>